<dbReference type="GO" id="GO:0005739">
    <property type="term" value="C:mitochondrion"/>
    <property type="evidence" value="ECO:0007669"/>
    <property type="project" value="UniProtKB-SubCell"/>
</dbReference>
<comment type="caution">
    <text evidence="2">The sequence shown here is derived from an EMBL/GenBank/DDBJ whole genome shotgun (WGS) entry which is preliminary data.</text>
</comment>
<proteinExistence type="inferred from homology"/>
<keyword evidence="3" id="KW-1185">Reference proteome</keyword>
<dbReference type="GO" id="GO:0016884">
    <property type="term" value="F:carbon-nitrogen ligase activity, with glutamine as amido-N-donor"/>
    <property type="evidence" value="ECO:0007669"/>
    <property type="project" value="UniProtKB-UniRule"/>
</dbReference>
<dbReference type="PANTHER" id="PTHR28055:SF1">
    <property type="entry name" value="ALTERED INHERITANCE OF MITOCHONDRIA PROTEIN 41, MITOCHONDRIAL"/>
    <property type="match status" value="1"/>
</dbReference>
<dbReference type="OrthoDB" id="538640at2759"/>
<dbReference type="InterPro" id="IPR019004">
    <property type="entry name" value="YqeY/Aim41"/>
</dbReference>
<gene>
    <name evidence="1" type="primary">AIM41</name>
    <name evidence="2" type="ORF">HETSPECPRED_007569</name>
</gene>
<sequence>MISIRSDLRPIKRCLKFLVPSIRHATSTATTRPSSESEPPILVKMRADIKNAMRAKDVNRLNVLRGFLAAADSASKIEPAAMETEGKVLALLSKQAKSSKAAAAEFKLAKRSDLEGKEEAQLAVLEEYISLIHTVPEDEVARTVTKILSNLKANGNRLHYGNVMRDLNGRNGVYAEQALDMDQVSKIVKDQLGSIQPDKDASWF</sequence>
<accession>A0A8H3FSA3</accession>
<dbReference type="SUPFAM" id="SSF89095">
    <property type="entry name" value="GatB/YqeY motif"/>
    <property type="match status" value="1"/>
</dbReference>
<keyword evidence="1" id="KW-0496">Mitochondrion</keyword>
<dbReference type="Pfam" id="PF09424">
    <property type="entry name" value="YqeY"/>
    <property type="match status" value="1"/>
</dbReference>
<dbReference type="InterPro" id="IPR003789">
    <property type="entry name" value="Asn/Gln_tRNA_amidoTrase-B-like"/>
</dbReference>
<dbReference type="AlphaFoldDB" id="A0A8H3FSA3"/>
<dbReference type="Gene3D" id="1.10.1510.10">
    <property type="entry name" value="Uncharacterised protein YqeY/AIM41 PF09424, N-terminal domain"/>
    <property type="match status" value="1"/>
</dbReference>
<evidence type="ECO:0000313" key="2">
    <source>
        <dbReference type="EMBL" id="CAF9930207.1"/>
    </source>
</evidence>
<dbReference type="InterPro" id="IPR042184">
    <property type="entry name" value="YqeY/Aim41_N"/>
</dbReference>
<dbReference type="EMBL" id="CAJPDS010000055">
    <property type="protein sequence ID" value="CAF9930207.1"/>
    <property type="molecule type" value="Genomic_DNA"/>
</dbReference>
<evidence type="ECO:0000256" key="1">
    <source>
        <dbReference type="RuleBase" id="RU365099"/>
    </source>
</evidence>
<reference evidence="2" key="1">
    <citation type="submission" date="2021-03" db="EMBL/GenBank/DDBJ databases">
        <authorList>
            <person name="Tagirdzhanova G."/>
        </authorList>
    </citation>
    <scope>NUCLEOTIDE SEQUENCE</scope>
</reference>
<protein>
    <recommendedName>
        <fullName evidence="1">Altered inheritance of mitochondria protein 41</fullName>
    </recommendedName>
</protein>
<organism evidence="2 3">
    <name type="scientific">Heterodermia speciosa</name>
    <dbReference type="NCBI Taxonomy" id="116794"/>
    <lineage>
        <taxon>Eukaryota</taxon>
        <taxon>Fungi</taxon>
        <taxon>Dikarya</taxon>
        <taxon>Ascomycota</taxon>
        <taxon>Pezizomycotina</taxon>
        <taxon>Lecanoromycetes</taxon>
        <taxon>OSLEUM clade</taxon>
        <taxon>Lecanoromycetidae</taxon>
        <taxon>Caliciales</taxon>
        <taxon>Physciaceae</taxon>
        <taxon>Heterodermia</taxon>
    </lineage>
</organism>
<evidence type="ECO:0000313" key="3">
    <source>
        <dbReference type="Proteomes" id="UP000664521"/>
    </source>
</evidence>
<comment type="similarity">
    <text evidence="1">Belongs to the AIM41 family.</text>
</comment>
<dbReference type="PANTHER" id="PTHR28055">
    <property type="entry name" value="ALTERED INHERITANCE OF MITOCHONDRIA PROTEIN 41, MITOCHONDRIAL"/>
    <property type="match status" value="1"/>
</dbReference>
<name>A0A8H3FSA3_9LECA</name>
<comment type="subcellular location">
    <subcellularLocation>
        <location evidence="1">Mitochondrion</location>
    </subcellularLocation>
</comment>
<dbReference type="Proteomes" id="UP000664521">
    <property type="component" value="Unassembled WGS sequence"/>
</dbReference>